<dbReference type="PRINTS" id="PR00926">
    <property type="entry name" value="MITOCARRIER"/>
</dbReference>
<evidence type="ECO:0000313" key="10">
    <source>
        <dbReference type="EMBL" id="CAF1383941.1"/>
    </source>
</evidence>
<dbReference type="Pfam" id="PF09791">
    <property type="entry name" value="Oxidored-like"/>
    <property type="match status" value="1"/>
</dbReference>
<feature type="domain" description="Oxidoreductase-like" evidence="9">
    <location>
        <begin position="303"/>
        <end position="325"/>
    </location>
</feature>
<proteinExistence type="inferred from homology"/>
<feature type="repeat" description="Solcar" evidence="7">
    <location>
        <begin position="15"/>
        <end position="101"/>
    </location>
</feature>
<dbReference type="Proteomes" id="UP000663877">
    <property type="component" value="Unassembled WGS sequence"/>
</dbReference>
<evidence type="ECO:0000256" key="1">
    <source>
        <dbReference type="ARBA" id="ARBA00004141"/>
    </source>
</evidence>
<evidence type="ECO:0000256" key="2">
    <source>
        <dbReference type="ARBA" id="ARBA00006375"/>
    </source>
</evidence>
<dbReference type="InterPro" id="IPR002067">
    <property type="entry name" value="MCP"/>
</dbReference>
<dbReference type="AlphaFoldDB" id="A0A816BI83"/>
<evidence type="ECO:0000259" key="9">
    <source>
        <dbReference type="Pfam" id="PF09791"/>
    </source>
</evidence>
<dbReference type="InterPro" id="IPR019180">
    <property type="entry name" value="Oxidoreductase-like_N"/>
</dbReference>
<comment type="subcellular location">
    <subcellularLocation>
        <location evidence="1">Membrane</location>
        <topology evidence="1">Multi-pass membrane protein</topology>
    </subcellularLocation>
</comment>
<evidence type="ECO:0000256" key="5">
    <source>
        <dbReference type="ARBA" id="ARBA00022737"/>
    </source>
</evidence>
<sequence length="365" mass="41204">MADQVDEHANLSNTQKIVSSLIAGACAGALAKTTIAPFDRAKINFQVRVDKFSYRRCFKFLKESYRNEGFMSWYRGNSANLVRVIPSAAINFTAHEQWKRILGTDKHEKTPGRRFISGSLAGVTSATITYPLDLARARMAVTNKTVYSNLFSVFLSILKNEGVTALYRGALLSLVGVLPYSGCVFFTYESLKHIRIDYHSHRPINKAERMLFGATAGLVGQTVSYPFDVIRRRLQTAAVIRPNEASLGAIATASKIIREEGITRGLYKGVTMNWQSYQILKNSICYRWQSSSSYDSRDNDLIPPTTCCMSNCANCVWFTFAEEIAQRYPNATMEVIDDVLKKYIDDKSFREFLEFEIKMRSIGKN</sequence>
<dbReference type="EMBL" id="CAJNOM010001456">
    <property type="protein sequence ID" value="CAF1608595.1"/>
    <property type="molecule type" value="Genomic_DNA"/>
</dbReference>
<dbReference type="InterPro" id="IPR023395">
    <property type="entry name" value="MCP_dom_sf"/>
</dbReference>
<evidence type="ECO:0000313" key="11">
    <source>
        <dbReference type="EMBL" id="CAF1608595.1"/>
    </source>
</evidence>
<keyword evidence="6 7" id="KW-0472">Membrane</keyword>
<dbReference type="PANTHER" id="PTHR24089">
    <property type="entry name" value="SOLUTE CARRIER FAMILY 25"/>
    <property type="match status" value="1"/>
</dbReference>
<gene>
    <name evidence="10" type="ORF">BJG266_LOCUS36731</name>
    <name evidence="11" type="ORF">QVE165_LOCUS53717</name>
</gene>
<evidence type="ECO:0000256" key="3">
    <source>
        <dbReference type="ARBA" id="ARBA00022448"/>
    </source>
</evidence>
<evidence type="ECO:0000313" key="12">
    <source>
        <dbReference type="Proteomes" id="UP000663832"/>
    </source>
</evidence>
<dbReference type="OrthoDB" id="270584at2759"/>
<dbReference type="GO" id="GO:0016020">
    <property type="term" value="C:membrane"/>
    <property type="evidence" value="ECO:0007669"/>
    <property type="project" value="UniProtKB-SubCell"/>
</dbReference>
<keyword evidence="12" id="KW-1185">Reference proteome</keyword>
<dbReference type="SUPFAM" id="SSF103506">
    <property type="entry name" value="Mitochondrial carrier"/>
    <property type="match status" value="1"/>
</dbReference>
<feature type="repeat" description="Solcar" evidence="7">
    <location>
        <begin position="204"/>
        <end position="294"/>
    </location>
</feature>
<accession>A0A816BI83</accession>
<keyword evidence="5" id="KW-0677">Repeat</keyword>
<reference evidence="11" key="1">
    <citation type="submission" date="2021-02" db="EMBL/GenBank/DDBJ databases">
        <authorList>
            <person name="Nowell W R."/>
        </authorList>
    </citation>
    <scope>NUCLEOTIDE SEQUENCE</scope>
</reference>
<dbReference type="Pfam" id="PF00153">
    <property type="entry name" value="Mito_carr"/>
    <property type="match status" value="3"/>
</dbReference>
<keyword evidence="3 8" id="KW-0813">Transport</keyword>
<dbReference type="GO" id="GO:0055085">
    <property type="term" value="P:transmembrane transport"/>
    <property type="evidence" value="ECO:0007669"/>
    <property type="project" value="InterPro"/>
</dbReference>
<evidence type="ECO:0000256" key="8">
    <source>
        <dbReference type="RuleBase" id="RU000488"/>
    </source>
</evidence>
<dbReference type="EMBL" id="CAJNOI010001115">
    <property type="protein sequence ID" value="CAF1383941.1"/>
    <property type="molecule type" value="Genomic_DNA"/>
</dbReference>
<dbReference type="PROSITE" id="PS50920">
    <property type="entry name" value="SOLCAR"/>
    <property type="match status" value="3"/>
</dbReference>
<dbReference type="Proteomes" id="UP000663832">
    <property type="component" value="Unassembled WGS sequence"/>
</dbReference>
<comment type="caution">
    <text evidence="11">The sequence shown here is derived from an EMBL/GenBank/DDBJ whole genome shotgun (WGS) entry which is preliminary data.</text>
</comment>
<name>A0A816BI83_9BILA</name>
<protein>
    <recommendedName>
        <fullName evidence="9">Oxidoreductase-like domain-containing protein</fullName>
    </recommendedName>
</protein>
<evidence type="ECO:0000256" key="6">
    <source>
        <dbReference type="ARBA" id="ARBA00023136"/>
    </source>
</evidence>
<evidence type="ECO:0000256" key="7">
    <source>
        <dbReference type="PROSITE-ProRule" id="PRU00282"/>
    </source>
</evidence>
<organism evidence="11 12">
    <name type="scientific">Adineta steineri</name>
    <dbReference type="NCBI Taxonomy" id="433720"/>
    <lineage>
        <taxon>Eukaryota</taxon>
        <taxon>Metazoa</taxon>
        <taxon>Spiralia</taxon>
        <taxon>Gnathifera</taxon>
        <taxon>Rotifera</taxon>
        <taxon>Eurotatoria</taxon>
        <taxon>Bdelloidea</taxon>
        <taxon>Adinetida</taxon>
        <taxon>Adinetidae</taxon>
        <taxon>Adineta</taxon>
    </lineage>
</organism>
<evidence type="ECO:0000256" key="4">
    <source>
        <dbReference type="ARBA" id="ARBA00022692"/>
    </source>
</evidence>
<keyword evidence="4 7" id="KW-0812">Transmembrane</keyword>
<dbReference type="InterPro" id="IPR018108">
    <property type="entry name" value="MCP_transmembrane"/>
</dbReference>
<feature type="repeat" description="Solcar" evidence="7">
    <location>
        <begin position="109"/>
        <end position="194"/>
    </location>
</feature>
<dbReference type="Gene3D" id="1.50.40.10">
    <property type="entry name" value="Mitochondrial carrier domain"/>
    <property type="match status" value="1"/>
</dbReference>
<comment type="similarity">
    <text evidence="2 8">Belongs to the mitochondrial carrier (TC 2.A.29) family.</text>
</comment>